<dbReference type="InterPro" id="IPR036736">
    <property type="entry name" value="ACP-like_sf"/>
</dbReference>
<accession>A0A077JBM2</accession>
<reference evidence="4" key="1">
    <citation type="submission" date="2014-01" db="EMBL/GenBank/DDBJ databases">
        <title>Biosynthesis of the 4-methylxoazoline-containing nonribosomal peptides, JBIR-34 and 35, in Streptomyces sp. Sp080513GE-23.</title>
        <authorList>
            <person name="Katsuyama Y."/>
            <person name="Muliandi A."/>
            <person name="Sone K."/>
            <person name="Izumikawa I."/>
            <person name="Moriya T."/>
            <person name="Hashimoto J."/>
            <person name="Kozone I."/>
            <person name="Takagi M."/>
            <person name="Shin-ya K."/>
            <person name="Ohnishi Y."/>
        </authorList>
    </citation>
    <scope>NUCLEOTIDE SEQUENCE</scope>
    <source>
        <strain evidence="4">Sp080513GE-23</strain>
    </source>
</reference>
<dbReference type="GO" id="GO:0031177">
    <property type="term" value="F:phosphopantetheine binding"/>
    <property type="evidence" value="ECO:0007669"/>
    <property type="project" value="InterPro"/>
</dbReference>
<dbReference type="Gene3D" id="3.30.300.30">
    <property type="match status" value="1"/>
</dbReference>
<keyword evidence="2" id="KW-0597">Phosphoprotein</keyword>
<dbReference type="InterPro" id="IPR009081">
    <property type="entry name" value="PP-bd_ACP"/>
</dbReference>
<dbReference type="AlphaFoldDB" id="A0A077JBM2"/>
<dbReference type="Pfam" id="PF00501">
    <property type="entry name" value="AMP-binding"/>
    <property type="match status" value="1"/>
</dbReference>
<dbReference type="GO" id="GO:0017000">
    <property type="term" value="P:antibiotic biosynthetic process"/>
    <property type="evidence" value="ECO:0007669"/>
    <property type="project" value="UniProtKB-ARBA"/>
</dbReference>
<dbReference type="SUPFAM" id="SSF56801">
    <property type="entry name" value="Acetyl-CoA synthetase-like"/>
    <property type="match status" value="1"/>
</dbReference>
<dbReference type="SUPFAM" id="SSF47336">
    <property type="entry name" value="ACP-like"/>
    <property type="match status" value="1"/>
</dbReference>
<feature type="domain" description="Carrier" evidence="3">
    <location>
        <begin position="506"/>
        <end position="581"/>
    </location>
</feature>
<sequence length="588" mass="61006">MTATSSTTTPPAVVARLLGHLDRHAAERPGEPAVLTSDAGLSWTELAASVATATRVLRAHGIERGTAVALTTGRDRHAVTALMSVWALGATAVLLDERHPAAHISEIVVNSGAEWIIAAELTSEVLGHGIPVLTTSDLFEEPGAAVEALAADAGPVRPDDVAYVIHTSGSSGRPKGVDVSFANLEAFLDAIETLGMPRGGNGINAVSPAFDGWLWCTLLYLVFGNALGIVDLARSAADGPAGAIAALAPRVVCLTPSLLASCEAGVDSAEAIVVAGEPCPPDLTKRHGTGRRILNVYGPTEATIAATWADSARGDDLDTIGTAIPGYTVHVLGPEGRPVPDGTQGELYIGGPGVALGYRNEPELTARHFVTDPELGRVYGTGDLVRRRTDGLLEFCGRNDAQVKVRGFRVELTEIERRAIGPGVARAVAYLLPGDRAIGLAVVTAEGYPGDGALRDRLAAVLPAHQVPSGIRCLEKLPLTPNGKTDRAALAAAHAAADGAGPHPPQITDTLLGTVTKVWNSVLEQSVTDVDADFFASGGHSLLAAEMISTLRRETGVSLSMRDLLGNPTIRSCADLVRTRLEESAAAS</sequence>
<name>A0A077JBM2_9ACTN</name>
<dbReference type="Gene3D" id="1.10.1200.10">
    <property type="entry name" value="ACP-like"/>
    <property type="match status" value="1"/>
</dbReference>
<evidence type="ECO:0000256" key="2">
    <source>
        <dbReference type="ARBA" id="ARBA00022553"/>
    </source>
</evidence>
<dbReference type="GO" id="GO:0043041">
    <property type="term" value="P:amino acid activation for nonribosomal peptide biosynthetic process"/>
    <property type="evidence" value="ECO:0007669"/>
    <property type="project" value="TreeGrafter"/>
</dbReference>
<organism evidence="4">
    <name type="scientific">Streptomyces sp. Sp080513GE-23</name>
    <dbReference type="NCBI Taxonomy" id="630397"/>
    <lineage>
        <taxon>Bacteria</taxon>
        <taxon>Bacillati</taxon>
        <taxon>Actinomycetota</taxon>
        <taxon>Actinomycetes</taxon>
        <taxon>Kitasatosporales</taxon>
        <taxon>Streptomycetaceae</taxon>
        <taxon>Streptomyces</taxon>
    </lineage>
</organism>
<dbReference type="PROSITE" id="PS50075">
    <property type="entry name" value="CARRIER"/>
    <property type="match status" value="1"/>
</dbReference>
<dbReference type="InterPro" id="IPR020845">
    <property type="entry name" value="AMP-binding_CS"/>
</dbReference>
<dbReference type="InterPro" id="IPR045851">
    <property type="entry name" value="AMP-bd_C_sf"/>
</dbReference>
<gene>
    <name evidence="4" type="primary">fmoA1</name>
</gene>
<dbReference type="Pfam" id="PF00550">
    <property type="entry name" value="PP-binding"/>
    <property type="match status" value="1"/>
</dbReference>
<dbReference type="InterPro" id="IPR006162">
    <property type="entry name" value="Ppantetheine_attach_site"/>
</dbReference>
<dbReference type="EMBL" id="AB902962">
    <property type="protein sequence ID" value="BAP16684.1"/>
    <property type="molecule type" value="Genomic_DNA"/>
</dbReference>
<dbReference type="InterPro" id="IPR042099">
    <property type="entry name" value="ANL_N_sf"/>
</dbReference>
<keyword evidence="1" id="KW-0596">Phosphopantetheine</keyword>
<protein>
    <submittedName>
        <fullName evidence="4">Nonribosomal peptide synthetase</fullName>
    </submittedName>
</protein>
<dbReference type="PROSITE" id="PS00455">
    <property type="entry name" value="AMP_BINDING"/>
    <property type="match status" value="1"/>
</dbReference>
<dbReference type="GO" id="GO:0044550">
    <property type="term" value="P:secondary metabolite biosynthetic process"/>
    <property type="evidence" value="ECO:0007669"/>
    <property type="project" value="TreeGrafter"/>
</dbReference>
<proteinExistence type="predicted"/>
<evidence type="ECO:0000256" key="1">
    <source>
        <dbReference type="ARBA" id="ARBA00022450"/>
    </source>
</evidence>
<dbReference type="InterPro" id="IPR000873">
    <property type="entry name" value="AMP-dep_synth/lig_dom"/>
</dbReference>
<dbReference type="SMART" id="SM00823">
    <property type="entry name" value="PKS_PP"/>
    <property type="match status" value="1"/>
</dbReference>
<dbReference type="PANTHER" id="PTHR45527:SF1">
    <property type="entry name" value="FATTY ACID SYNTHASE"/>
    <property type="match status" value="1"/>
</dbReference>
<dbReference type="PANTHER" id="PTHR45527">
    <property type="entry name" value="NONRIBOSOMAL PEPTIDE SYNTHETASE"/>
    <property type="match status" value="1"/>
</dbReference>
<evidence type="ECO:0000313" key="4">
    <source>
        <dbReference type="EMBL" id="BAP16684.1"/>
    </source>
</evidence>
<evidence type="ECO:0000259" key="3">
    <source>
        <dbReference type="PROSITE" id="PS50075"/>
    </source>
</evidence>
<dbReference type="Gene3D" id="3.40.50.12780">
    <property type="entry name" value="N-terminal domain of ligase-like"/>
    <property type="match status" value="1"/>
</dbReference>
<dbReference type="GO" id="GO:0005737">
    <property type="term" value="C:cytoplasm"/>
    <property type="evidence" value="ECO:0007669"/>
    <property type="project" value="TreeGrafter"/>
</dbReference>
<dbReference type="InterPro" id="IPR020806">
    <property type="entry name" value="PKS_PP-bd"/>
</dbReference>
<dbReference type="PROSITE" id="PS00012">
    <property type="entry name" value="PHOSPHOPANTETHEINE"/>
    <property type="match status" value="1"/>
</dbReference>